<evidence type="ECO:0000256" key="10">
    <source>
        <dbReference type="ARBA" id="ARBA00037387"/>
    </source>
</evidence>
<organism evidence="15 16">
    <name type="scientific">Gemelliphila palaticanis</name>
    <dbReference type="NCBI Taxonomy" id="81950"/>
    <lineage>
        <taxon>Bacteria</taxon>
        <taxon>Bacillati</taxon>
        <taxon>Bacillota</taxon>
        <taxon>Bacilli</taxon>
        <taxon>Bacillales</taxon>
        <taxon>Gemellaceae</taxon>
        <taxon>Gemelliphila</taxon>
    </lineage>
</organism>
<comment type="similarity">
    <text evidence="11">Belongs to the UlaA family.</text>
</comment>
<keyword evidence="9 14" id="KW-0472">Membrane</keyword>
<evidence type="ECO:0000256" key="11">
    <source>
        <dbReference type="ARBA" id="ARBA00038218"/>
    </source>
</evidence>
<feature type="transmembrane region" description="Helical" evidence="14">
    <location>
        <begin position="15"/>
        <end position="34"/>
    </location>
</feature>
<keyword evidence="5" id="KW-0762">Sugar transport</keyword>
<name>A0ABX2SX01_9BACL</name>
<evidence type="ECO:0000256" key="5">
    <source>
        <dbReference type="ARBA" id="ARBA00022597"/>
    </source>
</evidence>
<feature type="transmembrane region" description="Helical" evidence="14">
    <location>
        <begin position="289"/>
        <end position="312"/>
    </location>
</feature>
<sequence>MDVLLKVLSWFVTNILTKPEFFIGIIVFVGYMLLKKPIYDSFAGFLKATVGFMILSVGAGGLVTTFRPILAALKVKFEIDAAVIDPYFGLAAVNSALKGIGQSASNTMIALCIGFAVNITLIIFRKVTKVRSLFITGHVMLQQATTVTWIMFSVFPELRNTTGTVLVGLLVGLYWGAGSNLTVEPTQRLTNNSGFAIGHQQMFSIWVADKIAAKVGNPNKRVADIKLPKALSIFHDNVVATGTLMLFFFGAILLFLGPDLMSDPKLVELTGDKAVAGVLFDKKVWYGTYILSTSLKFSVYLAILMMGVRMFVTELTQAFQGISSRLLPGSLPAVDCAASYNFAHPNAILFGFATGLVAQLTMITLLVVFKSPILIITGFVPVFFDNATLAVYADKRGGVKAAVIVTAICGVLQVLGGAAAVGLFQLAGGWHGNIDFATAWPFFGFIMKNIGYVGIALVAIILIVIPQLQYARAKDKEAYFRAEGNN</sequence>
<evidence type="ECO:0000256" key="1">
    <source>
        <dbReference type="ARBA" id="ARBA00004651"/>
    </source>
</evidence>
<comment type="caution">
    <text evidence="15">The sequence shown here is derived from an EMBL/GenBank/DDBJ whole genome shotgun (WGS) entry which is preliminary data.</text>
</comment>
<feature type="transmembrane region" description="Helical" evidence="14">
    <location>
        <begin position="238"/>
        <end position="257"/>
    </location>
</feature>
<dbReference type="InterPro" id="IPR051562">
    <property type="entry name" value="Ascorbate-PTS_EIIC"/>
</dbReference>
<evidence type="ECO:0000256" key="13">
    <source>
        <dbReference type="ARBA" id="ARBA00042859"/>
    </source>
</evidence>
<protein>
    <recommendedName>
        <fullName evidence="12">Ascorbate-specific PTS system EIIC component</fullName>
    </recommendedName>
    <alternativeName>
        <fullName evidence="13">Ascorbate-specific permease IIC component UlaA</fullName>
    </alternativeName>
</protein>
<feature type="transmembrane region" description="Helical" evidence="14">
    <location>
        <begin position="104"/>
        <end position="124"/>
    </location>
</feature>
<comment type="subcellular location">
    <subcellularLocation>
        <location evidence="1">Cell membrane</location>
        <topology evidence="1">Multi-pass membrane protein</topology>
    </subcellularLocation>
</comment>
<feature type="transmembrane region" description="Helical" evidence="14">
    <location>
        <begin position="373"/>
        <end position="392"/>
    </location>
</feature>
<evidence type="ECO:0000313" key="16">
    <source>
        <dbReference type="Proteomes" id="UP000531840"/>
    </source>
</evidence>
<dbReference type="InterPro" id="IPR004703">
    <property type="entry name" value="PTS_sugar-sp_permease"/>
</dbReference>
<evidence type="ECO:0000256" key="9">
    <source>
        <dbReference type="ARBA" id="ARBA00023136"/>
    </source>
</evidence>
<comment type="function">
    <text evidence="10">The phosphoenolpyruvate-dependent sugar phosphotransferase system (sugar PTS), a major carbohydrate active transport system, catalyzes the phosphorylation of incoming sugar substrates concomitantly with their translocation across the cell membrane. The enzyme II UlaABC PTS system is involved in ascorbate transport.</text>
</comment>
<evidence type="ECO:0000256" key="3">
    <source>
        <dbReference type="ARBA" id="ARBA00022448"/>
    </source>
</evidence>
<gene>
    <name evidence="15" type="ORF">HZY85_00225</name>
</gene>
<keyword evidence="3" id="KW-0813">Transport</keyword>
<feature type="transmembrane region" description="Helical" evidence="14">
    <location>
        <begin position="46"/>
        <end position="66"/>
    </location>
</feature>
<evidence type="ECO:0000313" key="15">
    <source>
        <dbReference type="EMBL" id="NYS46620.1"/>
    </source>
</evidence>
<evidence type="ECO:0000256" key="2">
    <source>
        <dbReference type="ARBA" id="ARBA00011738"/>
    </source>
</evidence>
<evidence type="ECO:0000256" key="14">
    <source>
        <dbReference type="SAM" id="Phobius"/>
    </source>
</evidence>
<dbReference type="Proteomes" id="UP000531840">
    <property type="component" value="Unassembled WGS sequence"/>
</dbReference>
<feature type="transmembrane region" description="Helical" evidence="14">
    <location>
        <begin position="439"/>
        <end position="465"/>
    </location>
</feature>
<comment type="subunit">
    <text evidence="2">Homodimer.</text>
</comment>
<keyword evidence="4" id="KW-1003">Cell membrane</keyword>
<feature type="transmembrane region" description="Helical" evidence="14">
    <location>
        <begin position="404"/>
        <end position="427"/>
    </location>
</feature>
<evidence type="ECO:0000256" key="4">
    <source>
        <dbReference type="ARBA" id="ARBA00022475"/>
    </source>
</evidence>
<evidence type="ECO:0000256" key="6">
    <source>
        <dbReference type="ARBA" id="ARBA00022683"/>
    </source>
</evidence>
<dbReference type="PANTHER" id="PTHR33843:SF4">
    <property type="entry name" value="ASCORBATE-SPECIFIC PTS SYSTEM EIIC COMPONENT"/>
    <property type="match status" value="1"/>
</dbReference>
<keyword evidence="6" id="KW-0598">Phosphotransferase system</keyword>
<evidence type="ECO:0000256" key="7">
    <source>
        <dbReference type="ARBA" id="ARBA00022692"/>
    </source>
</evidence>
<evidence type="ECO:0000256" key="12">
    <source>
        <dbReference type="ARBA" id="ARBA00039702"/>
    </source>
</evidence>
<dbReference type="RefSeq" id="WP_179939650.1">
    <property type="nucleotide sequence ID" value="NZ_JACBYF010000001.1"/>
</dbReference>
<feature type="transmembrane region" description="Helical" evidence="14">
    <location>
        <begin position="347"/>
        <end position="367"/>
    </location>
</feature>
<proteinExistence type="inferred from homology"/>
<dbReference type="EMBL" id="JACBYF010000001">
    <property type="protein sequence ID" value="NYS46620.1"/>
    <property type="molecule type" value="Genomic_DNA"/>
</dbReference>
<evidence type="ECO:0000256" key="8">
    <source>
        <dbReference type="ARBA" id="ARBA00022989"/>
    </source>
</evidence>
<dbReference type="Pfam" id="PF03611">
    <property type="entry name" value="EIIC-GAT"/>
    <property type="match status" value="1"/>
</dbReference>
<keyword evidence="8 14" id="KW-1133">Transmembrane helix</keyword>
<dbReference type="PANTHER" id="PTHR33843">
    <property type="entry name" value="ASCORBATE-SPECIFIC PTS SYSTEM EIIC COMPONENT"/>
    <property type="match status" value="1"/>
</dbReference>
<accession>A0ABX2SX01</accession>
<keyword evidence="7 14" id="KW-0812">Transmembrane</keyword>
<reference evidence="15 16" key="1">
    <citation type="submission" date="2020-07" db="EMBL/GenBank/DDBJ databases">
        <title>MOT database genomes.</title>
        <authorList>
            <person name="Joseph S."/>
            <person name="Aduse-Opoku J."/>
            <person name="Hashim A."/>
            <person name="Wade W."/>
            <person name="Curtis M."/>
        </authorList>
    </citation>
    <scope>NUCLEOTIDE SEQUENCE [LARGE SCALE GENOMIC DNA]</scope>
    <source>
        <strain evidence="15 16">CIP 106318</strain>
    </source>
</reference>
<dbReference type="NCBIfam" id="NF006923">
    <property type="entry name" value="PRK09410.2-1"/>
    <property type="match status" value="1"/>
</dbReference>
<feature type="transmembrane region" description="Helical" evidence="14">
    <location>
        <begin position="133"/>
        <end position="152"/>
    </location>
</feature>
<keyword evidence="16" id="KW-1185">Reference proteome</keyword>
<feature type="transmembrane region" description="Helical" evidence="14">
    <location>
        <begin position="164"/>
        <end position="183"/>
    </location>
</feature>